<evidence type="ECO:0000313" key="3">
    <source>
        <dbReference type="EMBL" id="KAL5106874.1"/>
    </source>
</evidence>
<organism evidence="3 4">
    <name type="scientific">Taenia crassiceps</name>
    <dbReference type="NCBI Taxonomy" id="6207"/>
    <lineage>
        <taxon>Eukaryota</taxon>
        <taxon>Metazoa</taxon>
        <taxon>Spiralia</taxon>
        <taxon>Lophotrochozoa</taxon>
        <taxon>Platyhelminthes</taxon>
        <taxon>Cestoda</taxon>
        <taxon>Eucestoda</taxon>
        <taxon>Cyclophyllidea</taxon>
        <taxon>Taeniidae</taxon>
        <taxon>Taenia</taxon>
    </lineage>
</organism>
<feature type="compositionally biased region" description="Low complexity" evidence="1">
    <location>
        <begin position="219"/>
        <end position="235"/>
    </location>
</feature>
<comment type="caution">
    <text evidence="3">The sequence shown here is derived from an EMBL/GenBank/DDBJ whole genome shotgun (WGS) entry which is preliminary data.</text>
</comment>
<dbReference type="Pfam" id="PF02136">
    <property type="entry name" value="NTF2"/>
    <property type="match status" value="1"/>
</dbReference>
<dbReference type="Proteomes" id="UP001651158">
    <property type="component" value="Unassembled WGS sequence"/>
</dbReference>
<feature type="domain" description="NTF2" evidence="2">
    <location>
        <begin position="95"/>
        <end position="124"/>
    </location>
</feature>
<dbReference type="EMBL" id="JAKROA010000005">
    <property type="protein sequence ID" value="KAL5106874.1"/>
    <property type="molecule type" value="Genomic_DNA"/>
</dbReference>
<feature type="compositionally biased region" description="Basic and acidic residues" evidence="1">
    <location>
        <begin position="127"/>
        <end position="137"/>
    </location>
</feature>
<feature type="region of interest" description="Disordered" evidence="1">
    <location>
        <begin position="127"/>
        <end position="378"/>
    </location>
</feature>
<proteinExistence type="predicted"/>
<evidence type="ECO:0000313" key="4">
    <source>
        <dbReference type="Proteomes" id="UP001651158"/>
    </source>
</evidence>
<feature type="compositionally biased region" description="Gly residues" evidence="1">
    <location>
        <begin position="347"/>
        <end position="370"/>
    </location>
</feature>
<reference evidence="3 4" key="1">
    <citation type="journal article" date="2022" name="Front. Cell. Infect. Microbiol.">
        <title>The Genomes of Two Strains of Taenia crassiceps the Animal Model for the Study of Human Cysticercosis.</title>
        <authorList>
            <person name="Bobes R.J."/>
            <person name="Estrada K."/>
            <person name="Rios-Valencia D.G."/>
            <person name="Calderon-Gallegos A."/>
            <person name="de la Torre P."/>
            <person name="Carrero J.C."/>
            <person name="Sanchez-Flores A."/>
            <person name="Laclette J.P."/>
        </authorList>
    </citation>
    <scope>NUCLEOTIDE SEQUENCE [LARGE SCALE GENOMIC DNA]</scope>
    <source>
        <strain evidence="3">WFUcys</strain>
    </source>
</reference>
<gene>
    <name evidence="3" type="ORF">TcWFU_005660</name>
</gene>
<dbReference type="PROSITE" id="PS50177">
    <property type="entry name" value="NTF2_DOMAIN"/>
    <property type="match status" value="1"/>
</dbReference>
<evidence type="ECO:0000256" key="1">
    <source>
        <dbReference type="SAM" id="MobiDB-lite"/>
    </source>
</evidence>
<keyword evidence="4" id="KW-1185">Reference proteome</keyword>
<dbReference type="InterPro" id="IPR002075">
    <property type="entry name" value="NTF2_dom"/>
</dbReference>
<evidence type="ECO:0000259" key="2">
    <source>
        <dbReference type="PROSITE" id="PS50177"/>
    </source>
</evidence>
<feature type="compositionally biased region" description="Pro residues" evidence="1">
    <location>
        <begin position="175"/>
        <end position="186"/>
    </location>
</feature>
<feature type="compositionally biased region" description="Basic and acidic residues" evidence="1">
    <location>
        <begin position="147"/>
        <end position="159"/>
    </location>
</feature>
<sequence>MISRKHAPDQIVKCGTEIEDEQWEVAKNRGSFSRNDYSTTKSQSAPHYRVVNISNPLWSIALLLVFCVRVMVSNGDVCAEGPSLPKMDFTALSNLAEQFVLQYYAVMNKCPELLHRFYDHVATEAKERTKPVSEKPPTKASNGAAQEQKRQVHEKRSEAHQAVNQESEPRGMETPVPPRTPTPKPPAETSTQKVVEKQSAAPVVQCQPAPSPPPPSQQPLPVAEPQHQQPVVQQPISTAPMSWAQRASGNIGSTPTSVVTHRAQTQPAKRTPAEHPVVNAQTGSGQKVGLPKQTRGGGRSQQIDTRRDSNGDRGDAQSSQQQQFPHQQQSRGGFVQSGGARESMRNNGGGAGRGNRGTGSARGGGGGNRGAGNPVPRR</sequence>
<dbReference type="InterPro" id="IPR018222">
    <property type="entry name" value="Nuclear_transport_factor_2_euk"/>
</dbReference>
<dbReference type="SUPFAM" id="SSF54427">
    <property type="entry name" value="NTF2-like"/>
    <property type="match status" value="1"/>
</dbReference>
<feature type="compositionally biased region" description="Basic and acidic residues" evidence="1">
    <location>
        <begin position="304"/>
        <end position="315"/>
    </location>
</feature>
<feature type="compositionally biased region" description="Low complexity" evidence="1">
    <location>
        <begin position="317"/>
        <end position="330"/>
    </location>
</feature>
<feature type="compositionally biased region" description="Low complexity" evidence="1">
    <location>
        <begin position="198"/>
        <end position="208"/>
    </location>
</feature>
<dbReference type="Gene3D" id="3.10.450.50">
    <property type="match status" value="1"/>
</dbReference>
<feature type="compositionally biased region" description="Pro residues" evidence="1">
    <location>
        <begin position="209"/>
        <end position="218"/>
    </location>
</feature>
<dbReference type="InterPro" id="IPR032710">
    <property type="entry name" value="NTF2-like_dom_sf"/>
</dbReference>
<feature type="compositionally biased region" description="Polar residues" evidence="1">
    <location>
        <begin position="236"/>
        <end position="268"/>
    </location>
</feature>
<accession>A0ABR4QB05</accession>
<protein>
    <recommendedName>
        <fullName evidence="2">NTF2 domain-containing protein</fullName>
    </recommendedName>
</protein>
<name>A0ABR4QB05_9CEST</name>